<dbReference type="Proteomes" id="UP001152604">
    <property type="component" value="Unassembled WGS sequence"/>
</dbReference>
<reference evidence="1" key="1">
    <citation type="submission" date="2022-03" db="EMBL/GenBank/DDBJ databases">
        <authorList>
            <person name="Brunel B."/>
        </authorList>
    </citation>
    <scope>NUCLEOTIDE SEQUENCE</scope>
    <source>
        <strain evidence="1">STM4922sample</strain>
    </source>
</reference>
<keyword evidence="2" id="KW-1185">Reference proteome</keyword>
<gene>
    <name evidence="1" type="ORF">MES4922_210104</name>
</gene>
<organism evidence="1 2">
    <name type="scientific">Mesorhizobium ventifaucium</name>
    <dbReference type="NCBI Taxonomy" id="666020"/>
    <lineage>
        <taxon>Bacteria</taxon>
        <taxon>Pseudomonadati</taxon>
        <taxon>Pseudomonadota</taxon>
        <taxon>Alphaproteobacteria</taxon>
        <taxon>Hyphomicrobiales</taxon>
        <taxon>Phyllobacteriaceae</taxon>
        <taxon>Mesorhizobium</taxon>
    </lineage>
</organism>
<sequence>MIMTATYFQDFTRDNGLPVTVEYSFAPGSEPTYSPMYGADGGDACEVEIVDAWPSTPEFEALCQRQYDIKWVLARRSIWQSCALAWLNLRIWFAGRAARLTDAERERMETWLIEHHEYEPYYPDWEDAP</sequence>
<evidence type="ECO:0000313" key="2">
    <source>
        <dbReference type="Proteomes" id="UP001152604"/>
    </source>
</evidence>
<dbReference type="EMBL" id="CAKXZS010000014">
    <property type="protein sequence ID" value="CAH2399115.1"/>
    <property type="molecule type" value="Genomic_DNA"/>
</dbReference>
<proteinExistence type="predicted"/>
<evidence type="ECO:0000313" key="1">
    <source>
        <dbReference type="EMBL" id="CAH2399115.1"/>
    </source>
</evidence>
<accession>A0ABM9DR12</accession>
<protein>
    <submittedName>
        <fullName evidence="1">Uncharacterized protein</fullName>
    </submittedName>
</protein>
<name>A0ABM9DR12_9HYPH</name>
<comment type="caution">
    <text evidence="1">The sequence shown here is derived from an EMBL/GenBank/DDBJ whole genome shotgun (WGS) entry which is preliminary data.</text>
</comment>